<reference evidence="1 4" key="2">
    <citation type="submission" date="2020-08" db="EMBL/GenBank/DDBJ databases">
        <title>Genomic Encyclopedia of Type Strains, Phase IV (KMG-V): Genome sequencing to study the core and pangenomes of soil and plant-associated prokaryotes.</title>
        <authorList>
            <person name="Whitman W."/>
        </authorList>
    </citation>
    <scope>NUCLEOTIDE SEQUENCE [LARGE SCALE GENOMIC DNA]</scope>
    <source>
        <strain evidence="1 4">B3ACCR2</strain>
    </source>
</reference>
<reference evidence="2 3" key="1">
    <citation type="submission" date="2018-10" db="EMBL/GenBank/DDBJ databases">
        <title>Sequencing the genomes of 1000 actinobacteria strains.</title>
        <authorList>
            <person name="Klenk H.-P."/>
        </authorList>
    </citation>
    <scope>NUCLEOTIDE SEQUENCE [LARGE SCALE GENOMIC DNA]</scope>
    <source>
        <strain evidence="2 3">DSM 44267</strain>
    </source>
</reference>
<accession>A0A495XTS7</accession>
<dbReference type="Pfam" id="PF14885">
    <property type="entry name" value="GHL15"/>
    <property type="match status" value="1"/>
</dbReference>
<dbReference type="Proteomes" id="UP000278440">
    <property type="component" value="Unassembled WGS sequence"/>
</dbReference>
<dbReference type="RefSeq" id="WP_121035104.1">
    <property type="nucleotide sequence ID" value="NZ_JACHVT010000001.1"/>
</dbReference>
<protein>
    <submittedName>
        <fullName evidence="2">Putative glycosyl hydrolase-like family 15 (GHL15) protein</fullName>
    </submittedName>
</protein>
<evidence type="ECO:0000313" key="2">
    <source>
        <dbReference type="EMBL" id="RKT77597.1"/>
    </source>
</evidence>
<dbReference type="EMBL" id="JACHVT010000001">
    <property type="protein sequence ID" value="MBB2985144.1"/>
    <property type="molecule type" value="Genomic_DNA"/>
</dbReference>
<dbReference type="AlphaFoldDB" id="A0A495XTS7"/>
<evidence type="ECO:0000313" key="4">
    <source>
        <dbReference type="Proteomes" id="UP000590811"/>
    </source>
</evidence>
<dbReference type="EMBL" id="RBXT01000001">
    <property type="protein sequence ID" value="RKT77597.1"/>
    <property type="molecule type" value="Genomic_DNA"/>
</dbReference>
<comment type="caution">
    <text evidence="2">The sequence shown here is derived from an EMBL/GenBank/DDBJ whole genome shotgun (WGS) entry which is preliminary data.</text>
</comment>
<keyword evidence="3" id="KW-1185">Reference proteome</keyword>
<keyword evidence="2" id="KW-0378">Hydrolase</keyword>
<sequence length="361" mass="40519">MTRSHGAWVRYQDPVTPDQVEFAIDHYRAAILQPWEQEVAARLKDARPDMTVLAYQCLSSTRDYEPGPIYTSGVCLEEAEESGEHWFAHRLDGSRIQWNGYGGHWQMATWEEEYQQRWCDNVGDLLEDSPFDGVMADNDVFDDYYGIDPPIEGGRTMADLREALGRLVPRAGRHLQEMGKLLVPNIAESRREPGRWERHAAYGGGFEEVWLAWGPDDHLDPQTALAQMAQLHGPGLTIVRVASDGTDDHPNFRYGLAAYWVFGGGEADAAYTATSHDGYSGTPFVPELDWDLGRPLEEPRQRGNGWSRRFADGFAAVNLNGGRRRSVRFPVPDGLADRDGRLVEGSVVLAPHEGIVLRKAR</sequence>
<dbReference type="GO" id="GO:0016787">
    <property type="term" value="F:hydrolase activity"/>
    <property type="evidence" value="ECO:0007669"/>
    <property type="project" value="UniProtKB-KW"/>
</dbReference>
<organism evidence="2 3">
    <name type="scientific">Terracoccus luteus</name>
    <dbReference type="NCBI Taxonomy" id="53356"/>
    <lineage>
        <taxon>Bacteria</taxon>
        <taxon>Bacillati</taxon>
        <taxon>Actinomycetota</taxon>
        <taxon>Actinomycetes</taxon>
        <taxon>Micrococcales</taxon>
        <taxon>Intrasporangiaceae</taxon>
        <taxon>Terracoccus</taxon>
    </lineage>
</organism>
<proteinExistence type="predicted"/>
<evidence type="ECO:0000313" key="3">
    <source>
        <dbReference type="Proteomes" id="UP000278440"/>
    </source>
</evidence>
<name>A0A495XTS7_9MICO</name>
<gene>
    <name evidence="2" type="ORF">DFJ68_1021</name>
    <name evidence="1" type="ORF">FHW14_000284</name>
</gene>
<dbReference type="InterPro" id="IPR029455">
    <property type="entry name" value="GHL15"/>
</dbReference>
<dbReference type="Proteomes" id="UP000590811">
    <property type="component" value="Unassembled WGS sequence"/>
</dbReference>
<evidence type="ECO:0000313" key="1">
    <source>
        <dbReference type="EMBL" id="MBB2985144.1"/>
    </source>
</evidence>
<dbReference type="OrthoDB" id="3248299at2"/>